<dbReference type="AlphaFoldDB" id="A0AAI8YXX1"/>
<name>A0AAI8YXX1_9PEZI</name>
<dbReference type="EMBL" id="CAVMBE010000020">
    <property type="protein sequence ID" value="CAK3993773.1"/>
    <property type="molecule type" value="Genomic_DNA"/>
</dbReference>
<gene>
    <name evidence="2" type="ORF">LECACI_7A004019</name>
</gene>
<feature type="region of interest" description="Disordered" evidence="1">
    <location>
        <begin position="152"/>
        <end position="203"/>
    </location>
</feature>
<evidence type="ECO:0000313" key="2">
    <source>
        <dbReference type="EMBL" id="CAK3993773.1"/>
    </source>
</evidence>
<comment type="caution">
    <text evidence="2">The sequence shown here is derived from an EMBL/GenBank/DDBJ whole genome shotgun (WGS) entry which is preliminary data.</text>
</comment>
<sequence>MPPAIKSPTIERPLMDFLPTEARSRIDSGMSLQEDDSTINYEEPAYVQPDDTEGEKEQQAIDRAYTKRYSQASSEMAEHFVSSQTSEALMESNIKKAHSARPRAEPDAEGLVTTSIATRPKSNETETARLTFSQTYAALESLADISTAPSIAPSTAKNAKRAARRKRAKKNAGANAGSVQCQEAGSTSDNDKKGAISPAKLAHASSASKSATRSISMAKWEIGFCVLACVLGLYAAVLHIEQLKL</sequence>
<evidence type="ECO:0000256" key="1">
    <source>
        <dbReference type="SAM" id="MobiDB-lite"/>
    </source>
</evidence>
<protein>
    <submittedName>
        <fullName evidence="2">Uncharacterized protein</fullName>
    </submittedName>
</protein>
<organism evidence="2 3">
    <name type="scientific">Lecanosticta acicola</name>
    <dbReference type="NCBI Taxonomy" id="111012"/>
    <lineage>
        <taxon>Eukaryota</taxon>
        <taxon>Fungi</taxon>
        <taxon>Dikarya</taxon>
        <taxon>Ascomycota</taxon>
        <taxon>Pezizomycotina</taxon>
        <taxon>Dothideomycetes</taxon>
        <taxon>Dothideomycetidae</taxon>
        <taxon>Mycosphaerellales</taxon>
        <taxon>Mycosphaerellaceae</taxon>
        <taxon>Lecanosticta</taxon>
    </lineage>
</organism>
<reference evidence="2" key="1">
    <citation type="submission" date="2023-11" db="EMBL/GenBank/DDBJ databases">
        <authorList>
            <person name="Alioto T."/>
            <person name="Alioto T."/>
            <person name="Gomez Garrido J."/>
        </authorList>
    </citation>
    <scope>NUCLEOTIDE SEQUENCE</scope>
</reference>
<evidence type="ECO:0000313" key="3">
    <source>
        <dbReference type="Proteomes" id="UP001296104"/>
    </source>
</evidence>
<keyword evidence="3" id="KW-1185">Reference proteome</keyword>
<feature type="compositionally biased region" description="Polar residues" evidence="1">
    <location>
        <begin position="178"/>
        <end position="188"/>
    </location>
</feature>
<accession>A0AAI8YXX1</accession>
<feature type="compositionally biased region" description="Basic residues" evidence="1">
    <location>
        <begin position="158"/>
        <end position="170"/>
    </location>
</feature>
<dbReference type="Proteomes" id="UP001296104">
    <property type="component" value="Unassembled WGS sequence"/>
</dbReference>
<proteinExistence type="predicted"/>